<accession>A0AAN5DBU2</accession>
<feature type="compositionally biased region" description="Low complexity" evidence="1">
    <location>
        <begin position="81"/>
        <end position="128"/>
    </location>
</feature>
<evidence type="ECO:0000313" key="2">
    <source>
        <dbReference type="EMBL" id="GMR60591.1"/>
    </source>
</evidence>
<feature type="region of interest" description="Disordered" evidence="1">
    <location>
        <begin position="172"/>
        <end position="206"/>
    </location>
</feature>
<name>A0AAN5DBU2_9BILA</name>
<feature type="compositionally biased region" description="Basic and acidic residues" evidence="1">
    <location>
        <begin position="258"/>
        <end position="270"/>
    </location>
</feature>
<feature type="compositionally biased region" description="Low complexity" evidence="1">
    <location>
        <begin position="186"/>
        <end position="206"/>
    </location>
</feature>
<feature type="region of interest" description="Disordered" evidence="1">
    <location>
        <begin position="69"/>
        <end position="128"/>
    </location>
</feature>
<evidence type="ECO:0000313" key="3">
    <source>
        <dbReference type="Proteomes" id="UP001328107"/>
    </source>
</evidence>
<reference evidence="3" key="1">
    <citation type="submission" date="2022-10" db="EMBL/GenBank/DDBJ databases">
        <title>Genome assembly of Pristionchus species.</title>
        <authorList>
            <person name="Yoshida K."/>
            <person name="Sommer R.J."/>
        </authorList>
    </citation>
    <scope>NUCLEOTIDE SEQUENCE [LARGE SCALE GENOMIC DNA]</scope>
    <source>
        <strain evidence="3">RS5460</strain>
    </source>
</reference>
<dbReference type="Proteomes" id="UP001328107">
    <property type="component" value="Unassembled WGS sequence"/>
</dbReference>
<sequence>MWNEEGQPPLMAGGHHYPPANGYSTAPPQMHAAYMNRGGISTGPTPLMATAQSGAVPPQMGGYWGDPSQMVTAPPPTMGTQQQQRQYGNRHQQQQQQYGGWEQQQSSNYQQQAQWQQAHPQNAQWNPQSMGMMSTPPPVMGGRQQMMGQQMNGGATGYWNEQAAYNMMGDVGHSQQHHSHHHQQHQQHQQQYSQQMGGNSRNNWQNEQQQNWNGSQAAYGQWDNKQHSSSGGGSEWGGERERTNGRRREQQWMNGGGHDAHDERMSKRFEGSVGSWNPNETPEEIPSNDMVWRDPNPKQKKPPARDIGTAIWGDPNQQRTVNLWTRPENAPSDFNWETALGPNPSMLSSGLGWDDPIPSDRASRASDIQKNITSADSAADLAHVSNQIATAVDKGILPVAVLTRDLPPPAMAELHELLHCMTRIEHLQLERARAVANHGQTGIKSEAQSAMMANIDLSIHQAKNEMERLRANICREETESAAATSKLNQWRKKETSIDQLLKATNNMAINDTRGVSDWLESSPAPHDAVDLLDDEGIDGPKEFVPGKQWKWNDPNMIAQDPNITPGQVKQSPLVAVKTGDDIRPVAPVDPTPHEAGFWIVFHHNGHMQHIYPVCADIGRVVYFKIIDHQLYIKFAAEVDAKLASSVLAREFPAIAPSMRFISDNEMTAETTVYFDGFDRLRTENQTA</sequence>
<organism evidence="2 3">
    <name type="scientific">Pristionchus mayeri</name>
    <dbReference type="NCBI Taxonomy" id="1317129"/>
    <lineage>
        <taxon>Eukaryota</taxon>
        <taxon>Metazoa</taxon>
        <taxon>Ecdysozoa</taxon>
        <taxon>Nematoda</taxon>
        <taxon>Chromadorea</taxon>
        <taxon>Rhabditida</taxon>
        <taxon>Rhabditina</taxon>
        <taxon>Diplogasteromorpha</taxon>
        <taxon>Diplogasteroidea</taxon>
        <taxon>Neodiplogasteridae</taxon>
        <taxon>Pristionchus</taxon>
    </lineage>
</organism>
<dbReference type="AlphaFoldDB" id="A0AAN5DBU2"/>
<feature type="region of interest" description="Disordered" evidence="1">
    <location>
        <begin position="221"/>
        <end position="312"/>
    </location>
</feature>
<evidence type="ECO:0000256" key="1">
    <source>
        <dbReference type="SAM" id="MobiDB-lite"/>
    </source>
</evidence>
<feature type="compositionally biased region" description="Basic and acidic residues" evidence="1">
    <location>
        <begin position="237"/>
        <end position="250"/>
    </location>
</feature>
<proteinExistence type="predicted"/>
<protein>
    <submittedName>
        <fullName evidence="2">Uncharacterized protein</fullName>
    </submittedName>
</protein>
<keyword evidence="3" id="KW-1185">Reference proteome</keyword>
<dbReference type="EMBL" id="BTRK01000006">
    <property type="protein sequence ID" value="GMR60591.1"/>
    <property type="molecule type" value="Genomic_DNA"/>
</dbReference>
<gene>
    <name evidence="2" type="ORF">PMAYCL1PPCAC_30786</name>
</gene>
<comment type="caution">
    <text evidence="2">The sequence shown here is derived from an EMBL/GenBank/DDBJ whole genome shotgun (WGS) entry which is preliminary data.</text>
</comment>
<feature type="compositionally biased region" description="Basic residues" evidence="1">
    <location>
        <begin position="175"/>
        <end position="185"/>
    </location>
</feature>